<evidence type="ECO:0000256" key="11">
    <source>
        <dbReference type="NCBIfam" id="TIGR00560"/>
    </source>
</evidence>
<dbReference type="Pfam" id="PF01066">
    <property type="entry name" value="CDP-OH_P_transf"/>
    <property type="match status" value="1"/>
</dbReference>
<keyword evidence="7" id="KW-0443">Lipid metabolism</keyword>
<evidence type="ECO:0000256" key="4">
    <source>
        <dbReference type="ARBA" id="ARBA00022679"/>
    </source>
</evidence>
<feature type="transmembrane region" description="Helical" evidence="13">
    <location>
        <begin position="120"/>
        <end position="147"/>
    </location>
</feature>
<dbReference type="EMBL" id="QQXL01000003">
    <property type="protein sequence ID" value="RKW70909.1"/>
    <property type="molecule type" value="Genomic_DNA"/>
</dbReference>
<organism evidence="14 15">
    <name type="scientific">Galactobacter caseinivorans</name>
    <dbReference type="NCBI Taxonomy" id="2676123"/>
    <lineage>
        <taxon>Bacteria</taxon>
        <taxon>Bacillati</taxon>
        <taxon>Actinomycetota</taxon>
        <taxon>Actinomycetes</taxon>
        <taxon>Micrococcales</taxon>
        <taxon>Micrococcaceae</taxon>
        <taxon>Galactobacter</taxon>
    </lineage>
</organism>
<keyword evidence="4 12" id="KW-0808">Transferase</keyword>
<dbReference type="Gene3D" id="1.20.120.1760">
    <property type="match status" value="1"/>
</dbReference>
<feature type="transmembrane region" description="Helical" evidence="13">
    <location>
        <begin position="39"/>
        <end position="55"/>
    </location>
</feature>
<keyword evidence="5 13" id="KW-0812">Transmembrane</keyword>
<comment type="similarity">
    <text evidence="2 12">Belongs to the CDP-alcohol phosphatidyltransferase class-I family.</text>
</comment>
<keyword evidence="6 13" id="KW-1133">Transmembrane helix</keyword>
<dbReference type="GO" id="GO:0008444">
    <property type="term" value="F:CDP-diacylglycerol-glycerol-3-phosphate 3-phosphatidyltransferase activity"/>
    <property type="evidence" value="ECO:0007669"/>
    <property type="project" value="UniProtKB-UniRule"/>
</dbReference>
<feature type="transmembrane region" description="Helical" evidence="13">
    <location>
        <begin position="159"/>
        <end position="180"/>
    </location>
</feature>
<proteinExistence type="inferred from homology"/>
<keyword evidence="8 13" id="KW-0472">Membrane</keyword>
<evidence type="ECO:0000256" key="2">
    <source>
        <dbReference type="ARBA" id="ARBA00010441"/>
    </source>
</evidence>
<dbReference type="NCBIfam" id="TIGR00560">
    <property type="entry name" value="pgsA"/>
    <property type="match status" value="1"/>
</dbReference>
<dbReference type="InterPro" id="IPR050324">
    <property type="entry name" value="CDP-alcohol_PTase-I"/>
</dbReference>
<dbReference type="PIRSF" id="PIRSF000847">
    <property type="entry name" value="Phos_ph_gly_syn"/>
    <property type="match status" value="1"/>
</dbReference>
<evidence type="ECO:0000256" key="3">
    <source>
        <dbReference type="ARBA" id="ARBA00022516"/>
    </source>
</evidence>
<sequence length="194" mass="21285">MSQTPAVSNWNIANILTGLRIVLVPVFVIFMVMDHQEYGLWRWLGVLVFTVAVYTDKLDGDLARARGLVTSFGKIADPIADKLLMGSALVVLSVLGELTWWITGIILVREVGITVMRFWVIRWGVIAASAGGKLKTVAQALGTFILLLPWAPQLAVLQWAGYLVIAVAAALTLYSAIDYVRQAMALHRAHQARS</sequence>
<gene>
    <name evidence="14" type="primary">pgsA</name>
    <name evidence="14" type="ORF">DWQ67_06815</name>
</gene>
<dbReference type="RefSeq" id="WP_121484933.1">
    <property type="nucleotide sequence ID" value="NZ_QQXL01000003.1"/>
</dbReference>
<dbReference type="PROSITE" id="PS00379">
    <property type="entry name" value="CDP_ALCOHOL_P_TRANSF"/>
    <property type="match status" value="1"/>
</dbReference>
<keyword evidence="3" id="KW-0444">Lipid biosynthesis</keyword>
<name>A0A496PK77_9MICC</name>
<protein>
    <recommendedName>
        <fullName evidence="11">CDP-diacylglycerol--glycerol-3-phosphate 3-phosphatidyltransferase</fullName>
        <ecNumber evidence="11">2.7.8.5</ecNumber>
    </recommendedName>
</protein>
<dbReference type="PANTHER" id="PTHR14269:SF52">
    <property type="entry name" value="PHOSPHATIDYLGLYCEROPHOSPHATE SYNTHASE-RELATED"/>
    <property type="match status" value="1"/>
</dbReference>
<dbReference type="EC" id="2.7.8.5" evidence="11"/>
<comment type="subcellular location">
    <subcellularLocation>
        <location evidence="1">Membrane</location>
        <topology evidence="1">Multi-pass membrane protein</topology>
    </subcellularLocation>
</comment>
<dbReference type="InterPro" id="IPR004570">
    <property type="entry name" value="Phosphatidylglycerol_P_synth"/>
</dbReference>
<evidence type="ECO:0000256" key="13">
    <source>
        <dbReference type="SAM" id="Phobius"/>
    </source>
</evidence>
<evidence type="ECO:0000256" key="5">
    <source>
        <dbReference type="ARBA" id="ARBA00022692"/>
    </source>
</evidence>
<keyword evidence="9" id="KW-0594">Phospholipid biosynthesis</keyword>
<evidence type="ECO:0000256" key="6">
    <source>
        <dbReference type="ARBA" id="ARBA00022989"/>
    </source>
</evidence>
<feature type="transmembrane region" description="Helical" evidence="13">
    <location>
        <begin position="12"/>
        <end position="32"/>
    </location>
</feature>
<evidence type="ECO:0000256" key="12">
    <source>
        <dbReference type="RuleBase" id="RU003750"/>
    </source>
</evidence>
<evidence type="ECO:0000256" key="1">
    <source>
        <dbReference type="ARBA" id="ARBA00004141"/>
    </source>
</evidence>
<dbReference type="InterPro" id="IPR048254">
    <property type="entry name" value="CDP_ALCOHOL_P_TRANSF_CS"/>
</dbReference>
<evidence type="ECO:0000256" key="10">
    <source>
        <dbReference type="ARBA" id="ARBA00023264"/>
    </source>
</evidence>
<dbReference type="InterPro" id="IPR000462">
    <property type="entry name" value="CDP-OH_P_trans"/>
</dbReference>
<keyword evidence="15" id="KW-1185">Reference proteome</keyword>
<evidence type="ECO:0000256" key="8">
    <source>
        <dbReference type="ARBA" id="ARBA00023136"/>
    </source>
</evidence>
<dbReference type="PANTHER" id="PTHR14269">
    <property type="entry name" value="CDP-DIACYLGLYCEROL--GLYCEROL-3-PHOSPHATE 3-PHOSPHATIDYLTRANSFERASE-RELATED"/>
    <property type="match status" value="1"/>
</dbReference>
<feature type="transmembrane region" description="Helical" evidence="13">
    <location>
        <begin position="83"/>
        <end position="108"/>
    </location>
</feature>
<evidence type="ECO:0000313" key="15">
    <source>
        <dbReference type="Proteomes" id="UP000273119"/>
    </source>
</evidence>
<dbReference type="Proteomes" id="UP000273119">
    <property type="component" value="Unassembled WGS sequence"/>
</dbReference>
<dbReference type="GO" id="GO:0046474">
    <property type="term" value="P:glycerophospholipid biosynthetic process"/>
    <property type="evidence" value="ECO:0007669"/>
    <property type="project" value="TreeGrafter"/>
</dbReference>
<keyword evidence="10" id="KW-1208">Phospholipid metabolism</keyword>
<evidence type="ECO:0000256" key="9">
    <source>
        <dbReference type="ARBA" id="ARBA00023209"/>
    </source>
</evidence>
<dbReference type="InterPro" id="IPR043130">
    <property type="entry name" value="CDP-OH_PTrfase_TM_dom"/>
</dbReference>
<dbReference type="UniPathway" id="UPA00085"/>
<evidence type="ECO:0000256" key="7">
    <source>
        <dbReference type="ARBA" id="ARBA00023098"/>
    </source>
</evidence>
<dbReference type="GO" id="GO:0016020">
    <property type="term" value="C:membrane"/>
    <property type="evidence" value="ECO:0007669"/>
    <property type="project" value="UniProtKB-SubCell"/>
</dbReference>
<accession>A0A496PK77</accession>
<comment type="caution">
    <text evidence="14">The sequence shown here is derived from an EMBL/GenBank/DDBJ whole genome shotgun (WGS) entry which is preliminary data.</text>
</comment>
<dbReference type="AlphaFoldDB" id="A0A496PK77"/>
<evidence type="ECO:0000313" key="14">
    <source>
        <dbReference type="EMBL" id="RKW70909.1"/>
    </source>
</evidence>
<reference evidence="14 15" key="1">
    <citation type="submission" date="2018-07" db="EMBL/GenBank/DDBJ databases">
        <title>Arthrobacter sp. nov., isolated from raw cow's milk with high bacterial count.</title>
        <authorList>
            <person name="Hahne J."/>
            <person name="Isele D."/>
            <person name="Lipski A."/>
        </authorList>
    </citation>
    <scope>NUCLEOTIDE SEQUENCE [LARGE SCALE GENOMIC DNA]</scope>
    <source>
        <strain evidence="14 15">JZ R-183</strain>
    </source>
</reference>